<evidence type="ECO:0000313" key="2">
    <source>
        <dbReference type="Proteomes" id="UP000037035"/>
    </source>
</evidence>
<dbReference type="EMBL" id="LAVV01001133">
    <property type="protein sequence ID" value="KNZ63782.1"/>
    <property type="molecule type" value="Genomic_DNA"/>
</dbReference>
<accession>A0A0L6VT26</accession>
<organism evidence="1 2">
    <name type="scientific">Puccinia sorghi</name>
    <dbReference type="NCBI Taxonomy" id="27349"/>
    <lineage>
        <taxon>Eukaryota</taxon>
        <taxon>Fungi</taxon>
        <taxon>Dikarya</taxon>
        <taxon>Basidiomycota</taxon>
        <taxon>Pucciniomycotina</taxon>
        <taxon>Pucciniomycetes</taxon>
        <taxon>Pucciniales</taxon>
        <taxon>Pucciniaceae</taxon>
        <taxon>Puccinia</taxon>
    </lineage>
</organism>
<evidence type="ECO:0000313" key="1">
    <source>
        <dbReference type="EMBL" id="KNZ63782.1"/>
    </source>
</evidence>
<sequence>MTKIYEHNLTNVKYDRHLPVYINPANPHWYILITLEACQEWARALGPSEPKLISWRLIQARGVAAPTQ</sequence>
<gene>
    <name evidence="1" type="ORF">VP01_1101g10</name>
</gene>
<dbReference type="AlphaFoldDB" id="A0A0L6VT26"/>
<comment type="caution">
    <text evidence="1">The sequence shown here is derived from an EMBL/GenBank/DDBJ whole genome shotgun (WGS) entry which is preliminary data.</text>
</comment>
<name>A0A0L6VT26_9BASI</name>
<protein>
    <submittedName>
        <fullName evidence="1">Uncharacterized protein</fullName>
    </submittedName>
</protein>
<dbReference type="OrthoDB" id="2496461at2759"/>
<keyword evidence="2" id="KW-1185">Reference proteome</keyword>
<dbReference type="Proteomes" id="UP000037035">
    <property type="component" value="Unassembled WGS sequence"/>
</dbReference>
<reference evidence="1 2" key="1">
    <citation type="submission" date="2015-08" db="EMBL/GenBank/DDBJ databases">
        <title>Next Generation Sequencing and Analysis of the Genome of Puccinia sorghi L Schw, the Causal Agent of Maize Common Rust.</title>
        <authorList>
            <person name="Rochi L."/>
            <person name="Burguener G."/>
            <person name="Darino M."/>
            <person name="Turjanski A."/>
            <person name="Kreff E."/>
            <person name="Dieguez M.J."/>
            <person name="Sacco F."/>
        </authorList>
    </citation>
    <scope>NUCLEOTIDE SEQUENCE [LARGE SCALE GENOMIC DNA]</scope>
    <source>
        <strain evidence="1 2">RO10H11247</strain>
    </source>
</reference>
<dbReference type="VEuPathDB" id="FungiDB:VP01_1101g10"/>
<proteinExistence type="predicted"/>